<feature type="compositionally biased region" description="Acidic residues" evidence="2">
    <location>
        <begin position="145"/>
        <end position="156"/>
    </location>
</feature>
<proteinExistence type="predicted"/>
<dbReference type="PROSITE" id="PS50048">
    <property type="entry name" value="ZN2_CY6_FUNGAL_2"/>
    <property type="match status" value="1"/>
</dbReference>
<evidence type="ECO:0000313" key="5">
    <source>
        <dbReference type="Proteomes" id="UP001365542"/>
    </source>
</evidence>
<dbReference type="Gene3D" id="4.10.240.10">
    <property type="entry name" value="Zn(2)-C6 fungal-type DNA-binding domain"/>
    <property type="match status" value="1"/>
</dbReference>
<dbReference type="PROSITE" id="PS00463">
    <property type="entry name" value="ZN2_CY6_FUNGAL_1"/>
    <property type="match status" value="1"/>
</dbReference>
<accession>A0AAV9XBH1</accession>
<evidence type="ECO:0000313" key="4">
    <source>
        <dbReference type="EMBL" id="KAK6538514.1"/>
    </source>
</evidence>
<gene>
    <name evidence="4" type="ORF">TWF694_010095</name>
</gene>
<evidence type="ECO:0000256" key="2">
    <source>
        <dbReference type="SAM" id="MobiDB-lite"/>
    </source>
</evidence>
<sequence length="156" mass="17605">MSSSSNSQMIGRSRSRKKTSLACNVCRRQKVRCTGPPPPCHYCASRGKDCEFDESSDQRNTENSQRALEESDSTLENYRFIVNSLRSEDDGLVNQVVEAVRRDAGINQLVDTIKNYSQTDVLEASGSNTTSSSTAHARRSQMQHEEEEYIMEEEEN</sequence>
<feature type="compositionally biased region" description="Basic and acidic residues" evidence="2">
    <location>
        <begin position="50"/>
        <end position="60"/>
    </location>
</feature>
<dbReference type="Proteomes" id="UP001365542">
    <property type="component" value="Unassembled WGS sequence"/>
</dbReference>
<comment type="caution">
    <text evidence="4">The sequence shown here is derived from an EMBL/GenBank/DDBJ whole genome shotgun (WGS) entry which is preliminary data.</text>
</comment>
<feature type="region of interest" description="Disordered" evidence="2">
    <location>
        <begin position="50"/>
        <end position="72"/>
    </location>
</feature>
<reference evidence="4 5" key="1">
    <citation type="submission" date="2019-10" db="EMBL/GenBank/DDBJ databases">
        <authorList>
            <person name="Palmer J.M."/>
        </authorList>
    </citation>
    <scope>NUCLEOTIDE SEQUENCE [LARGE SCALE GENOMIC DNA]</scope>
    <source>
        <strain evidence="4 5">TWF694</strain>
    </source>
</reference>
<feature type="region of interest" description="Disordered" evidence="2">
    <location>
        <begin position="1"/>
        <end position="20"/>
    </location>
</feature>
<dbReference type="GO" id="GO:0000981">
    <property type="term" value="F:DNA-binding transcription factor activity, RNA polymerase II-specific"/>
    <property type="evidence" value="ECO:0007669"/>
    <property type="project" value="InterPro"/>
</dbReference>
<dbReference type="EMBL" id="JAVHJO010000007">
    <property type="protein sequence ID" value="KAK6538514.1"/>
    <property type="molecule type" value="Genomic_DNA"/>
</dbReference>
<keyword evidence="1" id="KW-0539">Nucleus</keyword>
<dbReference type="SMART" id="SM00066">
    <property type="entry name" value="GAL4"/>
    <property type="match status" value="1"/>
</dbReference>
<dbReference type="InterPro" id="IPR036864">
    <property type="entry name" value="Zn2-C6_fun-type_DNA-bd_sf"/>
</dbReference>
<feature type="compositionally biased region" description="Polar residues" evidence="2">
    <location>
        <begin position="1"/>
        <end position="10"/>
    </location>
</feature>
<keyword evidence="5" id="KW-1185">Reference proteome</keyword>
<dbReference type="Pfam" id="PF00172">
    <property type="entry name" value="Zn_clus"/>
    <property type="match status" value="1"/>
</dbReference>
<dbReference type="CDD" id="cd00067">
    <property type="entry name" value="GAL4"/>
    <property type="match status" value="1"/>
</dbReference>
<dbReference type="PANTHER" id="PTHR47256:SF1">
    <property type="entry name" value="ZN(II)2CYS6 TRANSCRIPTION FACTOR (EUROFUNG)"/>
    <property type="match status" value="1"/>
</dbReference>
<dbReference type="AlphaFoldDB" id="A0AAV9XBH1"/>
<dbReference type="PANTHER" id="PTHR47256">
    <property type="entry name" value="ZN(II)2CYS6 TRANSCRIPTION FACTOR (EUROFUNG)-RELATED"/>
    <property type="match status" value="1"/>
</dbReference>
<dbReference type="GO" id="GO:0008270">
    <property type="term" value="F:zinc ion binding"/>
    <property type="evidence" value="ECO:0007669"/>
    <property type="project" value="InterPro"/>
</dbReference>
<name>A0AAV9XBH1_9PEZI</name>
<protein>
    <recommendedName>
        <fullName evidence="3">Zn(2)-C6 fungal-type domain-containing protein</fullName>
    </recommendedName>
</protein>
<organism evidence="4 5">
    <name type="scientific">Orbilia ellipsospora</name>
    <dbReference type="NCBI Taxonomy" id="2528407"/>
    <lineage>
        <taxon>Eukaryota</taxon>
        <taxon>Fungi</taxon>
        <taxon>Dikarya</taxon>
        <taxon>Ascomycota</taxon>
        <taxon>Pezizomycotina</taxon>
        <taxon>Orbiliomycetes</taxon>
        <taxon>Orbiliales</taxon>
        <taxon>Orbiliaceae</taxon>
        <taxon>Orbilia</taxon>
    </lineage>
</organism>
<feature type="compositionally biased region" description="Low complexity" evidence="2">
    <location>
        <begin position="124"/>
        <end position="135"/>
    </location>
</feature>
<dbReference type="InterPro" id="IPR053187">
    <property type="entry name" value="Notoamide_regulator"/>
</dbReference>
<dbReference type="InterPro" id="IPR001138">
    <property type="entry name" value="Zn2Cys6_DnaBD"/>
</dbReference>
<dbReference type="SUPFAM" id="SSF57701">
    <property type="entry name" value="Zn2/Cys6 DNA-binding domain"/>
    <property type="match status" value="1"/>
</dbReference>
<feature type="domain" description="Zn(2)-C6 fungal-type" evidence="3">
    <location>
        <begin position="22"/>
        <end position="52"/>
    </location>
</feature>
<evidence type="ECO:0000256" key="1">
    <source>
        <dbReference type="ARBA" id="ARBA00023242"/>
    </source>
</evidence>
<evidence type="ECO:0000259" key="3">
    <source>
        <dbReference type="PROSITE" id="PS50048"/>
    </source>
</evidence>
<feature type="region of interest" description="Disordered" evidence="2">
    <location>
        <begin position="123"/>
        <end position="156"/>
    </location>
</feature>